<dbReference type="Gene3D" id="2.40.10.10">
    <property type="entry name" value="Trypsin-like serine proteases"/>
    <property type="match status" value="2"/>
</dbReference>
<dbReference type="PROSITE" id="PS00135">
    <property type="entry name" value="TRYPSIN_SER"/>
    <property type="match status" value="1"/>
</dbReference>
<dbReference type="PANTHER" id="PTHR24252">
    <property type="entry name" value="ACROSIN-RELATED"/>
    <property type="match status" value="1"/>
</dbReference>
<dbReference type="InterPro" id="IPR018114">
    <property type="entry name" value="TRYPSIN_HIS"/>
</dbReference>
<keyword evidence="12" id="KW-0472">Membrane</keyword>
<comment type="similarity">
    <text evidence="1">Belongs to the TRAFAC class TrmE-Era-EngA-EngB-Septin-like GTPase superfamily. AIG1/Toc34/Toc159-like paraseptin GTPase family. IAN subfamily.</text>
</comment>
<evidence type="ECO:0000259" key="11">
    <source>
        <dbReference type="PROSITE" id="PS51720"/>
    </source>
</evidence>
<sequence length="677" mass="71913">MKFNTALIVAGAILLNIAGSLCQLDVCGKAPLNNKIVGGEDATAGAWPWQVWFRIASNGNLFFCGGSLINKDWVLSAAHCFQGLSASGVVMYFGRQSQSGLNPEETYRGARQIIIHPNYNNPVHDNDIALVQLSSSVTFSDYISPVCLAAAGSTFAGGTKIWITGWGRLHSGDTEISDILQEVQVPIVSNSDCYTAYGGLITSNMICAGIINVGGKGSCQGDSGGPVVNRNGSLWIQSGIVSFGGVKCDDPKYPMRKQQSDHKKKISMKFNTALSVAGAILLNIAGSLCQLDVCGKAPLNNKIVGGGDATAGAWPWQVSIRIACDGNLCFCGGSLINKDWVLSAAHCFQSYSASEVVMYFGRQSQSGLNPEETYRGARQIIIHPNYNNPAYDNDIALVQLSSSVTFSDYIRPVCLAAAGSKFAGGTESWVTGWGTLQSGGQLADILQEVMIPVVSNSNCNKAYGAGITSNMICAGTAGKSSCQGDSGGPAVSRNASLWIQSGIVSFGFKKCDDPKYPMPVFNLVLFGSNSAGKTLAVNTILGHNESAEVSESKTHQCLKRDAETKRSSTSCVRIVLIGKTGNGKSATGNTILNRKAFKSQASFKSVTSSCQKEEGFVNGHPVTVVDTPGPHVFLLVLRFGRITDEEKETLNLIKETFGKNAGMFSIIIFTHGDQLQD</sequence>
<evidence type="ECO:0000256" key="1">
    <source>
        <dbReference type="ARBA" id="ARBA00008535"/>
    </source>
</evidence>
<dbReference type="SUPFAM" id="SSF50494">
    <property type="entry name" value="Trypsin-like serine proteases"/>
    <property type="match status" value="2"/>
</dbReference>
<dbReference type="PROSITE" id="PS50240">
    <property type="entry name" value="TRYPSIN_DOM"/>
    <property type="match status" value="2"/>
</dbReference>
<dbReference type="SMART" id="SM00020">
    <property type="entry name" value="Tryp_SPc"/>
    <property type="match status" value="2"/>
</dbReference>
<dbReference type="GO" id="GO:0006508">
    <property type="term" value="P:proteolysis"/>
    <property type="evidence" value="ECO:0007669"/>
    <property type="project" value="UniProtKB-KW"/>
</dbReference>
<organism evidence="12 13">
    <name type="scientific">Labeo rohita</name>
    <name type="common">Indian major carp</name>
    <name type="synonym">Cyprinus rohita</name>
    <dbReference type="NCBI Taxonomy" id="84645"/>
    <lineage>
        <taxon>Eukaryota</taxon>
        <taxon>Metazoa</taxon>
        <taxon>Chordata</taxon>
        <taxon>Craniata</taxon>
        <taxon>Vertebrata</taxon>
        <taxon>Euteleostomi</taxon>
        <taxon>Actinopterygii</taxon>
        <taxon>Neopterygii</taxon>
        <taxon>Teleostei</taxon>
        <taxon>Ostariophysi</taxon>
        <taxon>Cypriniformes</taxon>
        <taxon>Cyprinidae</taxon>
        <taxon>Labeoninae</taxon>
        <taxon>Labeonini</taxon>
        <taxon>Labeo</taxon>
    </lineage>
</organism>
<feature type="domain" description="AIG1-type G" evidence="11">
    <location>
        <begin position="569"/>
        <end position="677"/>
    </location>
</feature>
<evidence type="ECO:0000256" key="6">
    <source>
        <dbReference type="ARBA" id="ARBA00022825"/>
    </source>
</evidence>
<evidence type="ECO:0000256" key="7">
    <source>
        <dbReference type="ARBA" id="ARBA00023157"/>
    </source>
</evidence>
<dbReference type="AlphaFoldDB" id="A0A498MB22"/>
<feature type="chain" id="PRO_5019786600" evidence="9">
    <location>
        <begin position="23"/>
        <end position="677"/>
    </location>
</feature>
<dbReference type="GO" id="GO:0004252">
    <property type="term" value="F:serine-type endopeptidase activity"/>
    <property type="evidence" value="ECO:0007669"/>
    <property type="project" value="InterPro"/>
</dbReference>
<dbReference type="InterPro" id="IPR027417">
    <property type="entry name" value="P-loop_NTPase"/>
</dbReference>
<dbReference type="PROSITE" id="PS00134">
    <property type="entry name" value="TRYPSIN_HIS"/>
    <property type="match status" value="2"/>
</dbReference>
<feature type="signal peptide" evidence="9">
    <location>
        <begin position="1"/>
        <end position="22"/>
    </location>
</feature>
<dbReference type="SUPFAM" id="SSF52540">
    <property type="entry name" value="P-loop containing nucleoside triphosphate hydrolases"/>
    <property type="match status" value="1"/>
</dbReference>
<dbReference type="GO" id="GO:0005525">
    <property type="term" value="F:GTP binding"/>
    <property type="evidence" value="ECO:0007669"/>
    <property type="project" value="InterPro"/>
</dbReference>
<dbReference type="Gene3D" id="3.40.50.300">
    <property type="entry name" value="P-loop containing nucleotide triphosphate hydrolases"/>
    <property type="match status" value="2"/>
</dbReference>
<dbReference type="InterPro" id="IPR006703">
    <property type="entry name" value="G_AIG1"/>
</dbReference>
<evidence type="ECO:0000256" key="5">
    <source>
        <dbReference type="ARBA" id="ARBA00022801"/>
    </source>
</evidence>
<dbReference type="Pfam" id="PF04548">
    <property type="entry name" value="AIG1"/>
    <property type="match status" value="1"/>
</dbReference>
<protein>
    <submittedName>
        <fullName evidence="12">Transmembrane protease serine 9-like protein</fullName>
    </submittedName>
</protein>
<dbReference type="FunFam" id="2.40.10.10:FF:000024">
    <property type="entry name" value="Serine protease 53"/>
    <property type="match status" value="2"/>
</dbReference>
<dbReference type="PANTHER" id="PTHR24252:SF7">
    <property type="entry name" value="HYALIN"/>
    <property type="match status" value="1"/>
</dbReference>
<name>A0A498MB22_LABRO</name>
<keyword evidence="13" id="KW-1185">Reference proteome</keyword>
<evidence type="ECO:0000256" key="3">
    <source>
        <dbReference type="ARBA" id="ARBA00022729"/>
    </source>
</evidence>
<dbReference type="Proteomes" id="UP000290572">
    <property type="component" value="Unassembled WGS sequence"/>
</dbReference>
<keyword evidence="7" id="KW-1015">Disulfide bond</keyword>
<keyword evidence="2 8" id="KW-0645">Protease</keyword>
<proteinExistence type="inferred from homology"/>
<feature type="domain" description="Peptidase S1" evidence="10">
    <location>
        <begin position="36"/>
        <end position="346"/>
    </location>
</feature>
<evidence type="ECO:0000313" key="12">
    <source>
        <dbReference type="EMBL" id="RXN14695.1"/>
    </source>
</evidence>
<accession>A0A498MB22</accession>
<evidence type="ECO:0000256" key="9">
    <source>
        <dbReference type="SAM" id="SignalP"/>
    </source>
</evidence>
<keyword evidence="4" id="KW-0547">Nucleotide-binding</keyword>
<keyword evidence="5 8" id="KW-0378">Hydrolase</keyword>
<dbReference type="InterPro" id="IPR033116">
    <property type="entry name" value="TRYPSIN_SER"/>
</dbReference>
<dbReference type="InterPro" id="IPR001314">
    <property type="entry name" value="Peptidase_S1A"/>
</dbReference>
<evidence type="ECO:0000259" key="10">
    <source>
        <dbReference type="PROSITE" id="PS50240"/>
    </source>
</evidence>
<evidence type="ECO:0000313" key="13">
    <source>
        <dbReference type="Proteomes" id="UP000290572"/>
    </source>
</evidence>
<evidence type="ECO:0000256" key="4">
    <source>
        <dbReference type="ARBA" id="ARBA00022741"/>
    </source>
</evidence>
<gene>
    <name evidence="12" type="ORF">ROHU_028566</name>
</gene>
<dbReference type="Pfam" id="PF00089">
    <property type="entry name" value="Trypsin"/>
    <property type="match status" value="2"/>
</dbReference>
<dbReference type="InterPro" id="IPR009003">
    <property type="entry name" value="Peptidase_S1_PA"/>
</dbReference>
<comment type="caution">
    <text evidence="12">The sequence shown here is derived from an EMBL/GenBank/DDBJ whole genome shotgun (WGS) entry which is preliminary data.</text>
</comment>
<keyword evidence="3 9" id="KW-0732">Signal</keyword>
<dbReference type="PROSITE" id="PS51720">
    <property type="entry name" value="G_AIG1"/>
    <property type="match status" value="1"/>
</dbReference>
<evidence type="ECO:0000256" key="2">
    <source>
        <dbReference type="ARBA" id="ARBA00022670"/>
    </source>
</evidence>
<keyword evidence="12" id="KW-0812">Transmembrane</keyword>
<dbReference type="EMBL" id="QBIY01012886">
    <property type="protein sequence ID" value="RXN14695.1"/>
    <property type="molecule type" value="Genomic_DNA"/>
</dbReference>
<reference evidence="12 13" key="1">
    <citation type="submission" date="2018-03" db="EMBL/GenBank/DDBJ databases">
        <title>Draft genome sequence of Rohu Carp (Labeo rohita).</title>
        <authorList>
            <person name="Das P."/>
            <person name="Kushwaha B."/>
            <person name="Joshi C.G."/>
            <person name="Kumar D."/>
            <person name="Nagpure N.S."/>
            <person name="Sahoo L."/>
            <person name="Das S.P."/>
            <person name="Bit A."/>
            <person name="Patnaik S."/>
            <person name="Meher P.K."/>
            <person name="Jayasankar P."/>
            <person name="Koringa P.G."/>
            <person name="Patel N.V."/>
            <person name="Hinsu A.T."/>
            <person name="Kumar R."/>
            <person name="Pandey M."/>
            <person name="Agarwal S."/>
            <person name="Srivastava S."/>
            <person name="Singh M."/>
            <person name="Iquebal M.A."/>
            <person name="Jaiswal S."/>
            <person name="Angadi U.B."/>
            <person name="Kumar N."/>
            <person name="Raza M."/>
            <person name="Shah T.M."/>
            <person name="Rai A."/>
            <person name="Jena J.K."/>
        </authorList>
    </citation>
    <scope>NUCLEOTIDE SEQUENCE [LARGE SCALE GENOMIC DNA]</scope>
    <source>
        <strain evidence="12">DASCIFA01</strain>
        <tissue evidence="12">Testis</tissue>
    </source>
</reference>
<dbReference type="InterPro" id="IPR043504">
    <property type="entry name" value="Peptidase_S1_PA_chymotrypsin"/>
</dbReference>
<dbReference type="STRING" id="84645.A0A498MB22"/>
<dbReference type="PRINTS" id="PR00722">
    <property type="entry name" value="CHYMOTRYPSIN"/>
</dbReference>
<feature type="domain" description="Peptidase S1" evidence="10">
    <location>
        <begin position="342"/>
        <end position="524"/>
    </location>
</feature>
<keyword evidence="6 8" id="KW-0720">Serine protease</keyword>
<dbReference type="CDD" id="cd00190">
    <property type="entry name" value="Tryp_SPc"/>
    <property type="match status" value="2"/>
</dbReference>
<evidence type="ECO:0000256" key="8">
    <source>
        <dbReference type="RuleBase" id="RU363034"/>
    </source>
</evidence>
<dbReference type="InterPro" id="IPR001254">
    <property type="entry name" value="Trypsin_dom"/>
</dbReference>